<protein>
    <submittedName>
        <fullName evidence="2">Uncharacterized protein</fullName>
    </submittedName>
</protein>
<evidence type="ECO:0000313" key="3">
    <source>
        <dbReference type="Proteomes" id="UP000009172"/>
    </source>
</evidence>
<accession>F2S566</accession>
<evidence type="ECO:0000256" key="1">
    <source>
        <dbReference type="SAM" id="MobiDB-lite"/>
    </source>
</evidence>
<dbReference type="AlphaFoldDB" id="F2S566"/>
<organism evidence="2 3">
    <name type="scientific">Trichophyton tonsurans (strain CBS 112818)</name>
    <name type="common">Scalp ringworm fungus</name>
    <dbReference type="NCBI Taxonomy" id="647933"/>
    <lineage>
        <taxon>Eukaryota</taxon>
        <taxon>Fungi</taxon>
        <taxon>Dikarya</taxon>
        <taxon>Ascomycota</taxon>
        <taxon>Pezizomycotina</taxon>
        <taxon>Eurotiomycetes</taxon>
        <taxon>Eurotiomycetidae</taxon>
        <taxon>Onygenales</taxon>
        <taxon>Arthrodermataceae</taxon>
        <taxon>Trichophyton</taxon>
    </lineage>
</organism>
<name>F2S566_TRIT1</name>
<evidence type="ECO:0000313" key="2">
    <source>
        <dbReference type="EMBL" id="EGD98715.1"/>
    </source>
</evidence>
<sequence>MLDLELAGALEDVDLLRAAWLQIRRSCGGLALALVILDILILLPDSWPAEQPPSWAGRLVGGSTALPDAPSYMGRWMRTGPGCSLVPARFYSCQAGLPVSQAQAQAQAQAQDEQRRRAQMMQNQVACRWCGRRAGKAGKTGKTGKAGKGIQDAPLSTANM</sequence>
<keyword evidence="3" id="KW-1185">Reference proteome</keyword>
<dbReference type="HOGENOM" id="CLU_1653412_0_0_1"/>
<proteinExistence type="predicted"/>
<dbReference type="EMBL" id="GG698514">
    <property type="protein sequence ID" value="EGD98715.1"/>
    <property type="molecule type" value="Genomic_DNA"/>
</dbReference>
<gene>
    <name evidence="2" type="ORF">TESG_05992</name>
</gene>
<feature type="region of interest" description="Disordered" evidence="1">
    <location>
        <begin position="136"/>
        <end position="160"/>
    </location>
</feature>
<reference evidence="3" key="1">
    <citation type="journal article" date="2012" name="MBio">
        <title>Comparative genome analysis of Trichophyton rubrum and related dermatophytes reveals candidate genes involved in infection.</title>
        <authorList>
            <person name="Martinez D.A."/>
            <person name="Oliver B.G."/>
            <person name="Graeser Y."/>
            <person name="Goldberg J.M."/>
            <person name="Li W."/>
            <person name="Martinez-Rossi N.M."/>
            <person name="Monod M."/>
            <person name="Shelest E."/>
            <person name="Barton R.C."/>
            <person name="Birch E."/>
            <person name="Brakhage A.A."/>
            <person name="Chen Z."/>
            <person name="Gurr S.J."/>
            <person name="Heiman D."/>
            <person name="Heitman J."/>
            <person name="Kosti I."/>
            <person name="Rossi A."/>
            <person name="Saif S."/>
            <person name="Samalova M."/>
            <person name="Saunders C.W."/>
            <person name="Shea T."/>
            <person name="Summerbell R.C."/>
            <person name="Xu J."/>
            <person name="Young S."/>
            <person name="Zeng Q."/>
            <person name="Birren B.W."/>
            <person name="Cuomo C.A."/>
            <person name="White T.C."/>
        </authorList>
    </citation>
    <scope>NUCLEOTIDE SEQUENCE [LARGE SCALE GENOMIC DNA]</scope>
    <source>
        <strain evidence="3">CBS 112818</strain>
    </source>
</reference>
<dbReference type="Proteomes" id="UP000009172">
    <property type="component" value="Unassembled WGS sequence"/>
</dbReference>